<name>A0AAX4JD28_9MICR</name>
<sequence length="112" mass="12821">MINKYMGAIPNRELTSVGCGQEARRLLEELKGIVYGLILSDYDFEKNVKKEIFDLGTDELKEFMVKNIKIGDHWKVMETKLEELVKVQGEKGMGLRALLKKSHPPKKITLTN</sequence>
<dbReference type="RefSeq" id="XP_065329926.1">
    <property type="nucleotide sequence ID" value="XM_065473854.1"/>
</dbReference>
<evidence type="ECO:0000313" key="1">
    <source>
        <dbReference type="EMBL" id="WUR03781.1"/>
    </source>
</evidence>
<dbReference type="KEGG" id="vnx:VNE69_06102"/>
<keyword evidence="2" id="KW-1185">Reference proteome</keyword>
<proteinExistence type="predicted"/>
<dbReference type="GeneID" id="90541599"/>
<gene>
    <name evidence="1" type="ORF">VNE69_06102</name>
</gene>
<accession>A0AAX4JD28</accession>
<protein>
    <submittedName>
        <fullName evidence="1">Pol polyprotein</fullName>
    </submittedName>
</protein>
<dbReference type="AlphaFoldDB" id="A0AAX4JD28"/>
<dbReference type="Proteomes" id="UP001334084">
    <property type="component" value="Chromosome 6"/>
</dbReference>
<organism evidence="1 2">
    <name type="scientific">Vairimorpha necatrix</name>
    <dbReference type="NCBI Taxonomy" id="6039"/>
    <lineage>
        <taxon>Eukaryota</taxon>
        <taxon>Fungi</taxon>
        <taxon>Fungi incertae sedis</taxon>
        <taxon>Microsporidia</taxon>
        <taxon>Nosematidae</taxon>
        <taxon>Vairimorpha</taxon>
    </lineage>
</organism>
<reference evidence="1" key="1">
    <citation type="journal article" date="2024" name="BMC Genomics">
        <title>Functional annotation of a divergent genome using sequence and structure-based similarity.</title>
        <authorList>
            <person name="Svedberg D."/>
            <person name="Winiger R.R."/>
            <person name="Berg A."/>
            <person name="Sharma H."/>
            <person name="Tellgren-Roth C."/>
            <person name="Debrunner-Vossbrinck B.A."/>
            <person name="Vossbrinck C.R."/>
            <person name="Barandun J."/>
        </authorList>
    </citation>
    <scope>NUCLEOTIDE SEQUENCE</scope>
    <source>
        <strain evidence="1">Illinois isolate</strain>
    </source>
</reference>
<evidence type="ECO:0000313" key="2">
    <source>
        <dbReference type="Proteomes" id="UP001334084"/>
    </source>
</evidence>
<dbReference type="EMBL" id="CP142731">
    <property type="protein sequence ID" value="WUR03781.1"/>
    <property type="molecule type" value="Genomic_DNA"/>
</dbReference>